<reference evidence="1" key="2">
    <citation type="submission" date="2020-11" db="EMBL/GenBank/DDBJ databases">
        <authorList>
            <person name="McCartney M.A."/>
            <person name="Auch B."/>
            <person name="Kono T."/>
            <person name="Mallez S."/>
            <person name="Becker A."/>
            <person name="Gohl D.M."/>
            <person name="Silverstein K.A.T."/>
            <person name="Koren S."/>
            <person name="Bechman K.B."/>
            <person name="Herman A."/>
            <person name="Abrahante J.E."/>
            <person name="Garbe J."/>
        </authorList>
    </citation>
    <scope>NUCLEOTIDE SEQUENCE</scope>
    <source>
        <strain evidence="1">Duluth1</strain>
        <tissue evidence="1">Whole animal</tissue>
    </source>
</reference>
<dbReference type="Proteomes" id="UP000828390">
    <property type="component" value="Unassembled WGS sequence"/>
</dbReference>
<dbReference type="AlphaFoldDB" id="A0A9D4C0Q0"/>
<gene>
    <name evidence="1" type="ORF">DPMN_057754</name>
</gene>
<evidence type="ECO:0000313" key="1">
    <source>
        <dbReference type="EMBL" id="KAH3715050.1"/>
    </source>
</evidence>
<name>A0A9D4C0Q0_DREPO</name>
<reference evidence="1" key="1">
    <citation type="journal article" date="2019" name="bioRxiv">
        <title>The Genome of the Zebra Mussel, Dreissena polymorpha: A Resource for Invasive Species Research.</title>
        <authorList>
            <person name="McCartney M.A."/>
            <person name="Auch B."/>
            <person name="Kono T."/>
            <person name="Mallez S."/>
            <person name="Zhang Y."/>
            <person name="Obille A."/>
            <person name="Becker A."/>
            <person name="Abrahante J.E."/>
            <person name="Garbe J."/>
            <person name="Badalamenti J.P."/>
            <person name="Herman A."/>
            <person name="Mangelson H."/>
            <person name="Liachko I."/>
            <person name="Sullivan S."/>
            <person name="Sone E.D."/>
            <person name="Koren S."/>
            <person name="Silverstein K.A.T."/>
            <person name="Beckman K.B."/>
            <person name="Gohl D.M."/>
        </authorList>
    </citation>
    <scope>NUCLEOTIDE SEQUENCE</scope>
    <source>
        <strain evidence="1">Duluth1</strain>
        <tissue evidence="1">Whole animal</tissue>
    </source>
</reference>
<accession>A0A9D4C0Q0</accession>
<keyword evidence="2" id="KW-1185">Reference proteome</keyword>
<protein>
    <submittedName>
        <fullName evidence="1">Uncharacterized protein</fullName>
    </submittedName>
</protein>
<sequence length="192" mass="21629">MGNDQRVFTSFRTSSILCGVCSITHEAYPIIFVTFLETKFQGSVIQDTNTFTVAHTSKMVVSYSQHFTGQNLSITINQCNTTDRCKHGCMGRMYRGQNNSGNLVSARQEITDELSGNGSSLQGTSSCPSFNKESSCFSSIRQKTVVQYLNKQWRTRSSYLCMQTWKIWQLAIKENVWLKAAHIAGRLPTLQL</sequence>
<comment type="caution">
    <text evidence="1">The sequence shown here is derived from an EMBL/GenBank/DDBJ whole genome shotgun (WGS) entry which is preliminary data.</text>
</comment>
<dbReference type="EMBL" id="JAIWYP010000013">
    <property type="protein sequence ID" value="KAH3715050.1"/>
    <property type="molecule type" value="Genomic_DNA"/>
</dbReference>
<organism evidence="1 2">
    <name type="scientific">Dreissena polymorpha</name>
    <name type="common">Zebra mussel</name>
    <name type="synonym">Mytilus polymorpha</name>
    <dbReference type="NCBI Taxonomy" id="45954"/>
    <lineage>
        <taxon>Eukaryota</taxon>
        <taxon>Metazoa</taxon>
        <taxon>Spiralia</taxon>
        <taxon>Lophotrochozoa</taxon>
        <taxon>Mollusca</taxon>
        <taxon>Bivalvia</taxon>
        <taxon>Autobranchia</taxon>
        <taxon>Heteroconchia</taxon>
        <taxon>Euheterodonta</taxon>
        <taxon>Imparidentia</taxon>
        <taxon>Neoheterodontei</taxon>
        <taxon>Myida</taxon>
        <taxon>Dreissenoidea</taxon>
        <taxon>Dreissenidae</taxon>
        <taxon>Dreissena</taxon>
    </lineage>
</organism>
<proteinExistence type="predicted"/>
<evidence type="ECO:0000313" key="2">
    <source>
        <dbReference type="Proteomes" id="UP000828390"/>
    </source>
</evidence>